<keyword evidence="1" id="KW-0472">Membrane</keyword>
<sequence>MERVERILWKLAAVQLVLLLLCQILFHHFDFFPELKKQLHVEGVGEQNLTEIIETVNSR</sequence>
<protein>
    <recommendedName>
        <fullName evidence="4">YpfB family protein</fullName>
    </recommendedName>
</protein>
<feature type="transmembrane region" description="Helical" evidence="1">
    <location>
        <begin position="7"/>
        <end position="26"/>
    </location>
</feature>
<dbReference type="EMBL" id="QEWE01000023">
    <property type="protein sequence ID" value="REJ26988.1"/>
    <property type="molecule type" value="Genomic_DNA"/>
</dbReference>
<keyword evidence="1" id="KW-1133">Transmembrane helix</keyword>
<evidence type="ECO:0000313" key="2">
    <source>
        <dbReference type="EMBL" id="REJ26988.1"/>
    </source>
</evidence>
<comment type="caution">
    <text evidence="2">The sequence shown here is derived from an EMBL/GenBank/DDBJ whole genome shotgun (WGS) entry which is preliminary data.</text>
</comment>
<dbReference type="InterPro" id="IPR035281">
    <property type="entry name" value="DUF5359"/>
</dbReference>
<evidence type="ECO:0008006" key="4">
    <source>
        <dbReference type="Google" id="ProtNLM"/>
    </source>
</evidence>
<keyword evidence="1" id="KW-0812">Transmembrane</keyword>
<evidence type="ECO:0000313" key="3">
    <source>
        <dbReference type="Proteomes" id="UP000257014"/>
    </source>
</evidence>
<name>A0A3E0K2N9_9BACI</name>
<dbReference type="AlphaFoldDB" id="A0A3E0K2N9"/>
<gene>
    <name evidence="2" type="ORF">C6P37_12725</name>
</gene>
<dbReference type="Pfam" id="PF17313">
    <property type="entry name" value="DUF5359"/>
    <property type="match status" value="1"/>
</dbReference>
<accession>A0A3E0K2N9</accession>
<dbReference type="OrthoDB" id="2697487at2"/>
<organism evidence="2 3">
    <name type="scientific">Caldibacillus debilis</name>
    <dbReference type="NCBI Taxonomy" id="301148"/>
    <lineage>
        <taxon>Bacteria</taxon>
        <taxon>Bacillati</taxon>
        <taxon>Bacillota</taxon>
        <taxon>Bacilli</taxon>
        <taxon>Bacillales</taxon>
        <taxon>Bacillaceae</taxon>
        <taxon>Caldibacillus</taxon>
    </lineage>
</organism>
<evidence type="ECO:0000256" key="1">
    <source>
        <dbReference type="SAM" id="Phobius"/>
    </source>
</evidence>
<reference evidence="2 3" key="1">
    <citation type="submission" date="2018-03" db="EMBL/GenBank/DDBJ databases">
        <authorList>
            <person name="Keele B.F."/>
        </authorList>
    </citation>
    <scope>NUCLEOTIDE SEQUENCE [LARGE SCALE GENOMIC DNA]</scope>
    <source>
        <strain evidence="2">ZCTH4_d</strain>
    </source>
</reference>
<dbReference type="Proteomes" id="UP000257014">
    <property type="component" value="Unassembled WGS sequence"/>
</dbReference>
<proteinExistence type="predicted"/>